<protein>
    <submittedName>
        <fullName evidence="1">Uncharacterized protein</fullName>
    </submittedName>
</protein>
<comment type="caution">
    <text evidence="1">The sequence shown here is derived from an EMBL/GenBank/DDBJ whole genome shotgun (WGS) entry which is preliminary data.</text>
</comment>
<reference evidence="1 2" key="1">
    <citation type="journal article" date="2017" name="Antonie Van Leeuwenhoek">
        <title>Rhizobium rhizosphaerae sp. nov., a novel species isolated from rice rhizosphere.</title>
        <authorList>
            <person name="Zhao J.J."/>
            <person name="Zhang J."/>
            <person name="Zhang R.J."/>
            <person name="Zhang C.W."/>
            <person name="Yin H.Q."/>
            <person name="Zhang X.X."/>
        </authorList>
    </citation>
    <scope>NUCLEOTIDE SEQUENCE [LARGE SCALE GENOMIC DNA]</scope>
    <source>
        <strain evidence="1 2">E3</strain>
    </source>
</reference>
<dbReference type="Proteomes" id="UP000006334">
    <property type="component" value="Unassembled WGS sequence"/>
</dbReference>
<dbReference type="AlphaFoldDB" id="K6YNM8"/>
<evidence type="ECO:0000313" key="1">
    <source>
        <dbReference type="EMBL" id="GAC12945.1"/>
    </source>
</evidence>
<proteinExistence type="predicted"/>
<accession>K6YNM8</accession>
<keyword evidence="2" id="KW-1185">Reference proteome</keyword>
<sequence>MSTIALQFLLAVSTCLVLIAKHGYTEFLNYHRILCHLKPLD</sequence>
<gene>
    <name evidence="1" type="ORF">GLIP_0295</name>
</gene>
<dbReference type="EMBL" id="BAEN01000011">
    <property type="protein sequence ID" value="GAC12945.1"/>
    <property type="molecule type" value="Genomic_DNA"/>
</dbReference>
<name>K6YNM8_9ALTE</name>
<evidence type="ECO:0000313" key="2">
    <source>
        <dbReference type="Proteomes" id="UP000006334"/>
    </source>
</evidence>
<organism evidence="1 2">
    <name type="scientific">Aliiglaciecola lipolytica E3</name>
    <dbReference type="NCBI Taxonomy" id="1127673"/>
    <lineage>
        <taxon>Bacteria</taxon>
        <taxon>Pseudomonadati</taxon>
        <taxon>Pseudomonadota</taxon>
        <taxon>Gammaproteobacteria</taxon>
        <taxon>Alteromonadales</taxon>
        <taxon>Alteromonadaceae</taxon>
        <taxon>Aliiglaciecola</taxon>
    </lineage>
</organism>